<organism evidence="6 7">
    <name type="scientific">Candidatus Falkowbacteria bacterium RBG_13_39_14</name>
    <dbReference type="NCBI Taxonomy" id="1797985"/>
    <lineage>
        <taxon>Bacteria</taxon>
        <taxon>Candidatus Falkowiibacteriota</taxon>
    </lineage>
</organism>
<dbReference type="GO" id="GO:0016628">
    <property type="term" value="F:oxidoreductase activity, acting on the CH-CH group of donors, NAD or NADP as acceptor"/>
    <property type="evidence" value="ECO:0007669"/>
    <property type="project" value="InterPro"/>
</dbReference>
<evidence type="ECO:0000259" key="5">
    <source>
        <dbReference type="SMART" id="SM00984"/>
    </source>
</evidence>
<evidence type="ECO:0000256" key="3">
    <source>
        <dbReference type="ARBA" id="ARBA00023027"/>
    </source>
</evidence>
<dbReference type="Proteomes" id="UP000178323">
    <property type="component" value="Unassembled WGS sequence"/>
</dbReference>
<dbReference type="GO" id="GO:0016616">
    <property type="term" value="F:oxidoreductase activity, acting on the CH-OH group of donors, NAD or NADP as acceptor"/>
    <property type="evidence" value="ECO:0007669"/>
    <property type="project" value="InterPro"/>
</dbReference>
<evidence type="ECO:0000256" key="2">
    <source>
        <dbReference type="ARBA" id="ARBA00023002"/>
    </source>
</evidence>
<dbReference type="PANTHER" id="PTHR43491">
    <property type="entry name" value="UDP-N-ACETYL-D-MANNOSAMINE DEHYDROGENASE"/>
    <property type="match status" value="1"/>
</dbReference>
<dbReference type="STRING" id="1797985.A2Y83_02465"/>
<accession>A0A1F5S8Y8</accession>
<comment type="similarity">
    <text evidence="1 4">Belongs to the UDP-glucose/GDP-mannose dehydrogenase family.</text>
</comment>
<dbReference type="InterPro" id="IPR036291">
    <property type="entry name" value="NAD(P)-bd_dom_sf"/>
</dbReference>
<dbReference type="Pfam" id="PF00984">
    <property type="entry name" value="UDPG_MGDP_dh"/>
    <property type="match status" value="1"/>
</dbReference>
<dbReference type="InterPro" id="IPR001732">
    <property type="entry name" value="UDP-Glc/GDP-Man_DH_N"/>
</dbReference>
<dbReference type="SMART" id="SM00984">
    <property type="entry name" value="UDPG_MGDP_dh_C"/>
    <property type="match status" value="1"/>
</dbReference>
<dbReference type="EMBL" id="MFFS01000015">
    <property type="protein sequence ID" value="OGF22721.1"/>
    <property type="molecule type" value="Genomic_DNA"/>
</dbReference>
<evidence type="ECO:0000313" key="6">
    <source>
        <dbReference type="EMBL" id="OGF22721.1"/>
    </source>
</evidence>
<protein>
    <recommendedName>
        <fullName evidence="5">UDP-glucose/GDP-mannose dehydrogenase C-terminal domain-containing protein</fullName>
    </recommendedName>
</protein>
<evidence type="ECO:0000313" key="7">
    <source>
        <dbReference type="Proteomes" id="UP000178323"/>
    </source>
</evidence>
<dbReference type="AlphaFoldDB" id="A0A1F5S8Y8"/>
<sequence length="425" mass="47789">MKNNQKVCVIGLGYVGFPLAVLCSVKGYEVFGYDKDEEKLKQIEKGKNIVGEEYLEEMIPRAKIKVIRDEREIKNCDISIICVPTPVDEKHFPDLSFVESAAQTVANNLKKKSLVIVESTINPGVCDEIVKPIFKKAGHTIGKDVFISHCPERINPGDPKWNVTNIPRVVGSFEKVGLQKTLDFYRSIIDAEIMPMETIQEAEAVKIVENSFRDINIAFVNELAKSFSFMGIDVTNVIRGAATKPFAFMPHWPSRGVGGHCIPVDPYYLIEKAKDYNFDHQFLRIARSINNSMPFYTVELLQNALAEIGKSLKNASIGILGVSYKANVGDLRESPTLKIIKKLEESGTKLHIYDPYISEYSNVSSSEELLEKSEAVMLLTDHKKFLDIPPDFFKKYGIKVVIDGMNCLDKEKILKLGIIYRGIGR</sequence>
<dbReference type="InterPro" id="IPR014026">
    <property type="entry name" value="UDP-Glc/GDP-Man_DH_dimer"/>
</dbReference>
<dbReference type="Pfam" id="PF03721">
    <property type="entry name" value="UDPG_MGDP_dh_N"/>
    <property type="match status" value="1"/>
</dbReference>
<dbReference type="SUPFAM" id="SSF52413">
    <property type="entry name" value="UDP-glucose/GDP-mannose dehydrogenase C-terminal domain"/>
    <property type="match status" value="1"/>
</dbReference>
<dbReference type="PANTHER" id="PTHR43491:SF2">
    <property type="entry name" value="UDP-N-ACETYL-D-MANNOSAMINE DEHYDROGENASE"/>
    <property type="match status" value="1"/>
</dbReference>
<dbReference type="InterPro" id="IPR008927">
    <property type="entry name" value="6-PGluconate_DH-like_C_sf"/>
</dbReference>
<comment type="caution">
    <text evidence="6">The sequence shown here is derived from an EMBL/GenBank/DDBJ whole genome shotgun (WGS) entry which is preliminary data.</text>
</comment>
<dbReference type="GO" id="GO:0051287">
    <property type="term" value="F:NAD binding"/>
    <property type="evidence" value="ECO:0007669"/>
    <property type="project" value="InterPro"/>
</dbReference>
<dbReference type="InterPro" id="IPR017476">
    <property type="entry name" value="UDP-Glc/GDP-Man"/>
</dbReference>
<dbReference type="PIRSF" id="PIRSF000124">
    <property type="entry name" value="UDPglc_GDPman_dh"/>
    <property type="match status" value="1"/>
</dbReference>
<proteinExistence type="inferred from homology"/>
<dbReference type="Pfam" id="PF03720">
    <property type="entry name" value="UDPG_MGDP_dh_C"/>
    <property type="match status" value="1"/>
</dbReference>
<evidence type="ECO:0000256" key="1">
    <source>
        <dbReference type="ARBA" id="ARBA00006601"/>
    </source>
</evidence>
<dbReference type="PIRSF" id="PIRSF500136">
    <property type="entry name" value="UDP_ManNAc_DH"/>
    <property type="match status" value="1"/>
</dbReference>
<gene>
    <name evidence="6" type="ORF">A2Y83_02465</name>
</gene>
<dbReference type="SUPFAM" id="SSF48179">
    <property type="entry name" value="6-phosphogluconate dehydrogenase C-terminal domain-like"/>
    <property type="match status" value="1"/>
</dbReference>
<reference evidence="6 7" key="1">
    <citation type="journal article" date="2016" name="Nat. Commun.">
        <title>Thousands of microbial genomes shed light on interconnected biogeochemical processes in an aquifer system.</title>
        <authorList>
            <person name="Anantharaman K."/>
            <person name="Brown C.T."/>
            <person name="Hug L.A."/>
            <person name="Sharon I."/>
            <person name="Castelle C.J."/>
            <person name="Probst A.J."/>
            <person name="Thomas B.C."/>
            <person name="Singh A."/>
            <person name="Wilkins M.J."/>
            <person name="Karaoz U."/>
            <person name="Brodie E.L."/>
            <person name="Williams K.H."/>
            <person name="Hubbard S.S."/>
            <person name="Banfield J.F."/>
        </authorList>
    </citation>
    <scope>NUCLEOTIDE SEQUENCE [LARGE SCALE GENOMIC DNA]</scope>
</reference>
<dbReference type="Gene3D" id="3.40.50.720">
    <property type="entry name" value="NAD(P)-binding Rossmann-like Domain"/>
    <property type="match status" value="2"/>
</dbReference>
<dbReference type="SUPFAM" id="SSF51735">
    <property type="entry name" value="NAD(P)-binding Rossmann-fold domains"/>
    <property type="match status" value="1"/>
</dbReference>
<dbReference type="NCBIfam" id="TIGR03026">
    <property type="entry name" value="NDP-sugDHase"/>
    <property type="match status" value="1"/>
</dbReference>
<keyword evidence="2" id="KW-0560">Oxidoreductase</keyword>
<name>A0A1F5S8Y8_9BACT</name>
<dbReference type="InterPro" id="IPR028359">
    <property type="entry name" value="UDP_ManNAc/GlcNAc_DH"/>
</dbReference>
<feature type="domain" description="UDP-glucose/GDP-mannose dehydrogenase C-terminal" evidence="5">
    <location>
        <begin position="318"/>
        <end position="410"/>
    </location>
</feature>
<dbReference type="InterPro" id="IPR014027">
    <property type="entry name" value="UDP-Glc/GDP-Man_DH_C"/>
</dbReference>
<dbReference type="InterPro" id="IPR036220">
    <property type="entry name" value="UDP-Glc/GDP-Man_DH_C_sf"/>
</dbReference>
<dbReference type="GO" id="GO:0000271">
    <property type="term" value="P:polysaccharide biosynthetic process"/>
    <property type="evidence" value="ECO:0007669"/>
    <property type="project" value="InterPro"/>
</dbReference>
<keyword evidence="3" id="KW-0520">NAD</keyword>
<evidence type="ECO:0000256" key="4">
    <source>
        <dbReference type="PIRNR" id="PIRNR000124"/>
    </source>
</evidence>